<proteinExistence type="predicted"/>
<reference evidence="2 3" key="1">
    <citation type="submission" date="2020-02" db="EMBL/GenBank/DDBJ databases">
        <authorList>
            <person name="Ferguson B K."/>
        </authorList>
    </citation>
    <scope>NUCLEOTIDE SEQUENCE [LARGE SCALE GENOMIC DNA]</scope>
</reference>
<organism evidence="2 3">
    <name type="scientific">Trichogramma brassicae</name>
    <dbReference type="NCBI Taxonomy" id="86971"/>
    <lineage>
        <taxon>Eukaryota</taxon>
        <taxon>Metazoa</taxon>
        <taxon>Ecdysozoa</taxon>
        <taxon>Arthropoda</taxon>
        <taxon>Hexapoda</taxon>
        <taxon>Insecta</taxon>
        <taxon>Pterygota</taxon>
        <taxon>Neoptera</taxon>
        <taxon>Endopterygota</taxon>
        <taxon>Hymenoptera</taxon>
        <taxon>Apocrita</taxon>
        <taxon>Proctotrupomorpha</taxon>
        <taxon>Chalcidoidea</taxon>
        <taxon>Trichogrammatidae</taxon>
        <taxon>Trichogramma</taxon>
    </lineage>
</organism>
<accession>A0A6H5ICU4</accession>
<feature type="region of interest" description="Disordered" evidence="1">
    <location>
        <begin position="21"/>
        <end position="42"/>
    </location>
</feature>
<evidence type="ECO:0000313" key="2">
    <source>
        <dbReference type="EMBL" id="CAB0034768.1"/>
    </source>
</evidence>
<dbReference type="Proteomes" id="UP000479190">
    <property type="component" value="Unassembled WGS sequence"/>
</dbReference>
<gene>
    <name evidence="2" type="ORF">TBRA_LOCUS6666</name>
</gene>
<name>A0A6H5ICU4_9HYME</name>
<evidence type="ECO:0000256" key="1">
    <source>
        <dbReference type="SAM" id="MobiDB-lite"/>
    </source>
</evidence>
<dbReference type="EMBL" id="CADCXV010000753">
    <property type="protein sequence ID" value="CAB0034768.1"/>
    <property type="molecule type" value="Genomic_DNA"/>
</dbReference>
<dbReference type="AlphaFoldDB" id="A0A6H5ICU4"/>
<sequence>MFITRLAKKCRASATKRRRSALDRCGPGATLSGEGGSVVPAPRVPSVQVLEALSEAPSERDVHRQS</sequence>
<evidence type="ECO:0000313" key="3">
    <source>
        <dbReference type="Proteomes" id="UP000479190"/>
    </source>
</evidence>
<protein>
    <submittedName>
        <fullName evidence="2">Uncharacterized protein</fullName>
    </submittedName>
</protein>
<keyword evidence="3" id="KW-1185">Reference proteome</keyword>